<organism evidence="1 2">
    <name type="scientific">Octopus vulgaris</name>
    <name type="common">Common octopus</name>
    <dbReference type="NCBI Taxonomy" id="6645"/>
    <lineage>
        <taxon>Eukaryota</taxon>
        <taxon>Metazoa</taxon>
        <taxon>Spiralia</taxon>
        <taxon>Lophotrochozoa</taxon>
        <taxon>Mollusca</taxon>
        <taxon>Cephalopoda</taxon>
        <taxon>Coleoidea</taxon>
        <taxon>Octopodiformes</taxon>
        <taxon>Octopoda</taxon>
        <taxon>Incirrata</taxon>
        <taxon>Octopodidae</taxon>
        <taxon>Octopus</taxon>
    </lineage>
</organism>
<dbReference type="Proteomes" id="UP001162480">
    <property type="component" value="Chromosome 12"/>
</dbReference>
<keyword evidence="2" id="KW-1185">Reference proteome</keyword>
<proteinExistence type="predicted"/>
<dbReference type="AlphaFoldDB" id="A0AA36FBH4"/>
<protein>
    <submittedName>
        <fullName evidence="1">Uncharacterized protein</fullName>
    </submittedName>
</protein>
<name>A0AA36FBH4_OCTVU</name>
<evidence type="ECO:0000313" key="2">
    <source>
        <dbReference type="Proteomes" id="UP001162480"/>
    </source>
</evidence>
<gene>
    <name evidence="1" type="ORF">OCTVUL_1B004805</name>
</gene>
<sequence length="78" mass="8084">MGISSPHDPMSIIHVLQNNADVVVLGDCIGGSGVGGVVSDCNGNNKAVGVVSLLPSEHTNQSKPKTKKVNDSYLRVDI</sequence>
<accession>A0AA36FBH4</accession>
<reference evidence="1" key="1">
    <citation type="submission" date="2023-08" db="EMBL/GenBank/DDBJ databases">
        <authorList>
            <person name="Alioto T."/>
            <person name="Alioto T."/>
            <person name="Gomez Garrido J."/>
        </authorList>
    </citation>
    <scope>NUCLEOTIDE SEQUENCE</scope>
</reference>
<dbReference type="EMBL" id="OX597825">
    <property type="protein sequence ID" value="CAI9731437.1"/>
    <property type="molecule type" value="Genomic_DNA"/>
</dbReference>
<evidence type="ECO:0000313" key="1">
    <source>
        <dbReference type="EMBL" id="CAI9731437.1"/>
    </source>
</evidence>